<feature type="compositionally biased region" description="Basic and acidic residues" evidence="7">
    <location>
        <begin position="75"/>
        <end position="91"/>
    </location>
</feature>
<dbReference type="KEGG" id="ccp:CHC_T00002266001"/>
<evidence type="ECO:0000256" key="1">
    <source>
        <dbReference type="ARBA" id="ARBA00004273"/>
    </source>
</evidence>
<dbReference type="InterPro" id="IPR007379">
    <property type="entry name" value="Tim44-like_dom"/>
</dbReference>
<dbReference type="GO" id="GO:0030150">
    <property type="term" value="P:protein import into mitochondrial matrix"/>
    <property type="evidence" value="ECO:0007669"/>
    <property type="project" value="TreeGrafter"/>
</dbReference>
<evidence type="ECO:0000256" key="6">
    <source>
        <dbReference type="ARBA" id="ARBA00023136"/>
    </source>
</evidence>
<dbReference type="PANTHER" id="PTHR10721:SF1">
    <property type="entry name" value="MITOCHONDRIAL IMPORT INNER MEMBRANE TRANSLOCASE SUBUNIT TIM44"/>
    <property type="match status" value="1"/>
</dbReference>
<dbReference type="RefSeq" id="XP_005713279.1">
    <property type="nucleotide sequence ID" value="XM_005713222.1"/>
</dbReference>
<dbReference type="GO" id="GO:0005743">
    <property type="term" value="C:mitochondrial inner membrane"/>
    <property type="evidence" value="ECO:0007669"/>
    <property type="project" value="UniProtKB-SubCell"/>
</dbReference>
<dbReference type="SUPFAM" id="SSF54427">
    <property type="entry name" value="NTF2-like"/>
    <property type="match status" value="1"/>
</dbReference>
<name>R7Q802_CHOCR</name>
<evidence type="ECO:0000259" key="8">
    <source>
        <dbReference type="SMART" id="SM00978"/>
    </source>
</evidence>
<feature type="region of interest" description="Disordered" evidence="7">
    <location>
        <begin position="42"/>
        <end position="96"/>
    </location>
</feature>
<dbReference type="Gene3D" id="3.10.450.240">
    <property type="match status" value="1"/>
</dbReference>
<keyword evidence="3" id="KW-0999">Mitochondrion inner membrane</keyword>
<evidence type="ECO:0000313" key="10">
    <source>
        <dbReference type="Proteomes" id="UP000012073"/>
    </source>
</evidence>
<keyword evidence="10" id="KW-1185">Reference proteome</keyword>
<gene>
    <name evidence="9" type="ORF">CHC_T00002266001</name>
</gene>
<feature type="compositionally biased region" description="Low complexity" evidence="7">
    <location>
        <begin position="61"/>
        <end position="72"/>
    </location>
</feature>
<feature type="region of interest" description="Disordered" evidence="7">
    <location>
        <begin position="343"/>
        <end position="394"/>
    </location>
</feature>
<dbReference type="PhylomeDB" id="R7Q802"/>
<sequence>MSSARHLVSAALRGGRALASRSQRNHFNQSHVLPPVTRFYASLNAKKTEEEHPQNAEQEGATPNPNHAAAPPVEARQDPKRAEESTEDEKPGAIGGFMRGLMGGQQVAVQDAFIAEAKEQGVELPPPPPPRRTDLVPVKRRKRREDDADSEQTIRDRLFGRFAGSAFMQGAVNAKERIAEHIDESDNPVINMFRNFYDRFFAENEMAMVVREIREEDSQFRISEFLRQVEMELVPKILGAYLSGDRPTLEKGCTEGAYAMLNASIRERDTEGVVMDTNILDVSDVELTAGRVLEDSPVLIVTFNTQQINCLRDRGGNIVEGSEDDIRAVYYAWAFVREAEYEEATPSGGGMHAGAETDGASEGAKNSEGTDEESNKEKEGGAEQTEDGENMRPWKLMEMVIRGVHSTI</sequence>
<dbReference type="InterPro" id="IPR032710">
    <property type="entry name" value="NTF2-like_dom_sf"/>
</dbReference>
<accession>R7Q802</accession>
<dbReference type="Pfam" id="PF04280">
    <property type="entry name" value="Tim44"/>
    <property type="match status" value="1"/>
</dbReference>
<feature type="domain" description="Tim44-like" evidence="8">
    <location>
        <begin position="206"/>
        <end position="401"/>
    </location>
</feature>
<evidence type="ECO:0000256" key="5">
    <source>
        <dbReference type="ARBA" id="ARBA00023128"/>
    </source>
</evidence>
<dbReference type="Proteomes" id="UP000012073">
    <property type="component" value="Unassembled WGS sequence"/>
</dbReference>
<proteinExistence type="inferred from homology"/>
<dbReference type="EMBL" id="HG001647">
    <property type="protein sequence ID" value="CDF33476.1"/>
    <property type="molecule type" value="Genomic_DNA"/>
</dbReference>
<dbReference type="OrthoDB" id="10265990at2759"/>
<dbReference type="Gramene" id="CDF33476">
    <property type="protein sequence ID" value="CDF33476"/>
    <property type="gene ID" value="CHC_T00002266001"/>
</dbReference>
<evidence type="ECO:0000256" key="4">
    <source>
        <dbReference type="ARBA" id="ARBA00022946"/>
    </source>
</evidence>
<evidence type="ECO:0000313" key="9">
    <source>
        <dbReference type="EMBL" id="CDF33476.1"/>
    </source>
</evidence>
<comment type="similarity">
    <text evidence="2">Belongs to the Tim44 family.</text>
</comment>
<dbReference type="PANTHER" id="PTHR10721">
    <property type="entry name" value="MITOCHONDRIAL IMPORT INNER MEMBRANE TRANSLOCASE SUBUNIT TIM44"/>
    <property type="match status" value="1"/>
</dbReference>
<keyword evidence="5" id="KW-0496">Mitochondrion</keyword>
<dbReference type="SMART" id="SM00978">
    <property type="entry name" value="Tim44"/>
    <property type="match status" value="1"/>
</dbReference>
<reference evidence="10" key="1">
    <citation type="journal article" date="2013" name="Proc. Natl. Acad. Sci. U.S.A.">
        <title>Genome structure and metabolic features in the red seaweed Chondrus crispus shed light on evolution of the Archaeplastida.</title>
        <authorList>
            <person name="Collen J."/>
            <person name="Porcel B."/>
            <person name="Carre W."/>
            <person name="Ball S.G."/>
            <person name="Chaparro C."/>
            <person name="Tonon T."/>
            <person name="Barbeyron T."/>
            <person name="Michel G."/>
            <person name="Noel B."/>
            <person name="Valentin K."/>
            <person name="Elias M."/>
            <person name="Artiguenave F."/>
            <person name="Arun A."/>
            <person name="Aury J.M."/>
            <person name="Barbosa-Neto J.F."/>
            <person name="Bothwell J.H."/>
            <person name="Bouget F.Y."/>
            <person name="Brillet L."/>
            <person name="Cabello-Hurtado F."/>
            <person name="Capella-Gutierrez S."/>
            <person name="Charrier B."/>
            <person name="Cladiere L."/>
            <person name="Cock J.M."/>
            <person name="Coelho S.M."/>
            <person name="Colleoni C."/>
            <person name="Czjzek M."/>
            <person name="Da Silva C."/>
            <person name="Delage L."/>
            <person name="Denoeud F."/>
            <person name="Deschamps P."/>
            <person name="Dittami S.M."/>
            <person name="Gabaldon T."/>
            <person name="Gachon C.M."/>
            <person name="Groisillier A."/>
            <person name="Herve C."/>
            <person name="Jabbari K."/>
            <person name="Katinka M."/>
            <person name="Kloareg B."/>
            <person name="Kowalczyk N."/>
            <person name="Labadie K."/>
            <person name="Leblanc C."/>
            <person name="Lopez P.J."/>
            <person name="McLachlan D.H."/>
            <person name="Meslet-Cladiere L."/>
            <person name="Moustafa A."/>
            <person name="Nehr Z."/>
            <person name="Nyvall Collen P."/>
            <person name="Panaud O."/>
            <person name="Partensky F."/>
            <person name="Poulain J."/>
            <person name="Rensing S.A."/>
            <person name="Rousvoal S."/>
            <person name="Samson G."/>
            <person name="Symeonidi A."/>
            <person name="Weissenbach J."/>
            <person name="Zambounis A."/>
            <person name="Wincker P."/>
            <person name="Boyen C."/>
        </authorList>
    </citation>
    <scope>NUCLEOTIDE SEQUENCE [LARGE SCALE GENOMIC DNA]</scope>
    <source>
        <strain evidence="10">cv. Stackhouse</strain>
    </source>
</reference>
<dbReference type="GeneID" id="17320991"/>
<dbReference type="OMA" id="QFRISEF"/>
<keyword evidence="4" id="KW-0809">Transit peptide</keyword>
<evidence type="ECO:0000256" key="3">
    <source>
        <dbReference type="ARBA" id="ARBA00022792"/>
    </source>
</evidence>
<dbReference type="GO" id="GO:0051087">
    <property type="term" value="F:protein-folding chaperone binding"/>
    <property type="evidence" value="ECO:0007669"/>
    <property type="project" value="TreeGrafter"/>
</dbReference>
<evidence type="ECO:0000256" key="2">
    <source>
        <dbReference type="ARBA" id="ARBA00009597"/>
    </source>
</evidence>
<evidence type="ECO:0000256" key="7">
    <source>
        <dbReference type="SAM" id="MobiDB-lite"/>
    </source>
</evidence>
<dbReference type="InterPro" id="IPR039544">
    <property type="entry name" value="Tim44-like"/>
</dbReference>
<dbReference type="AlphaFoldDB" id="R7Q802"/>
<keyword evidence="6" id="KW-0472">Membrane</keyword>
<feature type="region of interest" description="Disordered" evidence="7">
    <location>
        <begin position="119"/>
        <end position="152"/>
    </location>
</feature>
<dbReference type="STRING" id="2769.R7Q802"/>
<protein>
    <recommendedName>
        <fullName evidence="8">Tim44-like domain-containing protein</fullName>
    </recommendedName>
</protein>
<comment type="subcellular location">
    <subcellularLocation>
        <location evidence="1">Mitochondrion inner membrane</location>
    </subcellularLocation>
</comment>
<organism evidence="9 10">
    <name type="scientific">Chondrus crispus</name>
    <name type="common">Carrageen Irish moss</name>
    <name type="synonym">Polymorpha crispa</name>
    <dbReference type="NCBI Taxonomy" id="2769"/>
    <lineage>
        <taxon>Eukaryota</taxon>
        <taxon>Rhodophyta</taxon>
        <taxon>Florideophyceae</taxon>
        <taxon>Rhodymeniophycidae</taxon>
        <taxon>Gigartinales</taxon>
        <taxon>Gigartinaceae</taxon>
        <taxon>Chondrus</taxon>
    </lineage>
</organism>